<dbReference type="EMBL" id="JABAHY010000016">
    <property type="protein sequence ID" value="NLS10858.1"/>
    <property type="molecule type" value="Genomic_DNA"/>
</dbReference>
<feature type="transmembrane region" description="Helical" evidence="2">
    <location>
        <begin position="203"/>
        <end position="228"/>
    </location>
</feature>
<keyword evidence="2" id="KW-0472">Membrane</keyword>
<sequence>MTHASTPEDPEDAKPTERLSAEPQPVEQQPAAGVQGPPLPPDQDATQALDPTQAFPPGTPPGATMPISHSMENPGQDATQAMPGVPPQQPAPYQEEETLSSSAHEPTYQQPPQGFGQPGQDYPTQAYAPQDYPPPNYPPQDYSGQNYPPQSYGAAPGPYGQYDQYGQYGQQPGQYPQGQFPPGQPQQGHPQPGRPRRKASRGAWFGVLLTLFLSVFASFGTVLVMTIWSAMTWGVSFGTAVQEVFSGLTSDFGGFMTILTDYFMALFVASILCLIATFLIPLTNPGARTVGILVLLGGAVTYTLGLIYGLNSGTFTGTFNRWSNFPDWWDNPNIGDLYLVPFFFLVTLIALGSTKPRKIR</sequence>
<comment type="caution">
    <text evidence="3">The sequence shown here is derived from an EMBL/GenBank/DDBJ whole genome shotgun (WGS) entry which is preliminary data.</text>
</comment>
<feature type="transmembrane region" description="Helical" evidence="2">
    <location>
        <begin position="337"/>
        <end position="354"/>
    </location>
</feature>
<feature type="region of interest" description="Disordered" evidence="1">
    <location>
        <begin position="1"/>
        <end position="198"/>
    </location>
</feature>
<protein>
    <submittedName>
        <fullName evidence="3">Uncharacterized protein</fullName>
    </submittedName>
</protein>
<reference evidence="3 4" key="1">
    <citation type="submission" date="2020-04" db="EMBL/GenBank/DDBJ databases">
        <title>Nesterenkonia sp. nov., isolated from marine sediment.</title>
        <authorList>
            <person name="Zhang G."/>
        </authorList>
    </citation>
    <scope>NUCLEOTIDE SEQUENCE [LARGE SCALE GENOMIC DNA]</scope>
    <source>
        <strain evidence="3 4">MY13</strain>
    </source>
</reference>
<evidence type="ECO:0000256" key="1">
    <source>
        <dbReference type="SAM" id="MobiDB-lite"/>
    </source>
</evidence>
<feature type="compositionally biased region" description="Polar residues" evidence="1">
    <location>
        <begin position="99"/>
        <end position="108"/>
    </location>
</feature>
<feature type="compositionally biased region" description="Low complexity" evidence="1">
    <location>
        <begin position="156"/>
        <end position="191"/>
    </location>
</feature>
<keyword evidence="4" id="KW-1185">Reference proteome</keyword>
<keyword evidence="2" id="KW-0812">Transmembrane</keyword>
<dbReference type="AlphaFoldDB" id="A0A7X8TMP9"/>
<evidence type="ECO:0000256" key="2">
    <source>
        <dbReference type="SAM" id="Phobius"/>
    </source>
</evidence>
<name>A0A7X8TMP9_9MICC</name>
<feature type="compositionally biased region" description="Low complexity" evidence="1">
    <location>
        <begin position="110"/>
        <end position="130"/>
    </location>
</feature>
<feature type="transmembrane region" description="Helical" evidence="2">
    <location>
        <begin position="289"/>
        <end position="310"/>
    </location>
</feature>
<accession>A0A7X8TMP9</accession>
<organism evidence="3 4">
    <name type="scientific">Nesterenkonia sedimenti</name>
    <dbReference type="NCBI Taxonomy" id="1463632"/>
    <lineage>
        <taxon>Bacteria</taxon>
        <taxon>Bacillati</taxon>
        <taxon>Actinomycetota</taxon>
        <taxon>Actinomycetes</taxon>
        <taxon>Micrococcales</taxon>
        <taxon>Micrococcaceae</taxon>
        <taxon>Nesterenkonia</taxon>
    </lineage>
</organism>
<feature type="compositionally biased region" description="Polar residues" evidence="1">
    <location>
        <begin position="70"/>
        <end position="79"/>
    </location>
</feature>
<evidence type="ECO:0000313" key="3">
    <source>
        <dbReference type="EMBL" id="NLS10858.1"/>
    </source>
</evidence>
<dbReference type="RefSeq" id="WP_168888322.1">
    <property type="nucleotide sequence ID" value="NZ_JABAHY010000016.1"/>
</dbReference>
<keyword evidence="2" id="KW-1133">Transmembrane helix</keyword>
<gene>
    <name evidence="3" type="ORF">HGQ17_12815</name>
</gene>
<evidence type="ECO:0000313" key="4">
    <source>
        <dbReference type="Proteomes" id="UP000523139"/>
    </source>
</evidence>
<dbReference type="Proteomes" id="UP000523139">
    <property type="component" value="Unassembled WGS sequence"/>
</dbReference>
<proteinExistence type="predicted"/>
<feature type="transmembrane region" description="Helical" evidence="2">
    <location>
        <begin position="262"/>
        <end position="282"/>
    </location>
</feature>